<keyword evidence="5" id="KW-0614">Plasmid</keyword>
<protein>
    <submittedName>
        <fullName evidence="5">DnaB domain-containing protein</fullName>
    </submittedName>
</protein>
<name>A0A076FI98_9BACT</name>
<keyword evidence="6" id="KW-1185">Reference proteome</keyword>
<dbReference type="SUPFAM" id="SSF48024">
    <property type="entry name" value="N-terminal domain of DnaB helicase"/>
    <property type="match status" value="1"/>
</dbReference>
<dbReference type="GO" id="GO:0003678">
    <property type="term" value="F:DNA helicase activity"/>
    <property type="evidence" value="ECO:0007669"/>
    <property type="project" value="InterPro"/>
</dbReference>
<sequence length="389" mass="45148">MSNNSLYGIDIEKVVLASYISEPSLFISSKLEPDTFFFTFHKDLFKTLEKLCNNELPFEEPLIKKELGTNFNDKLFKEIINQKKTINIDKYENILIEFYEKRIINAKLEEITLKLQNTTIPEVKSLLLQEAQNMLSMNDYDLFEMEPISEIQEEQTEYICEDWLPIPRKTVSMIVANGGVGKSWIIIQLALRHLIKNPNEKVFAWLSEDPKGLSKHRAGLISNNILNKNIDDFSNFFVTGSEWEPFHIVEENGELNNKFELMKTKLKDCNIILLDPLIGFYGGNENSNSQARKFMQQFTRWAARENKTIIFIHHADKQGNGSRGASSLVDAVRLVYEIEVIEKNETDRKFKIGKDNYGVSNILNEKEFVRTVFPSSNKNNKRTRGKRRK</sequence>
<dbReference type="SUPFAM" id="SSF52540">
    <property type="entry name" value="P-loop containing nucleoside triphosphate hydrolases"/>
    <property type="match status" value="1"/>
</dbReference>
<dbReference type="eggNOG" id="COG0305">
    <property type="taxonomic scope" value="Bacteria"/>
</dbReference>
<dbReference type="InterPro" id="IPR007693">
    <property type="entry name" value="DNA_helicase_DnaB-like_N"/>
</dbReference>
<feature type="domain" description="DNA helicase DnaB-like N-terminal" evidence="4">
    <location>
        <begin position="7"/>
        <end position="95"/>
    </location>
</feature>
<dbReference type="OrthoDB" id="5326290at2"/>
<dbReference type="Pfam" id="PF13481">
    <property type="entry name" value="AAA_25"/>
    <property type="match status" value="1"/>
</dbReference>
<gene>
    <name evidence="5" type="ORF">CIG1485E_a0069</name>
</gene>
<dbReference type="RefSeq" id="WP_051871018.1">
    <property type="nucleotide sequence ID" value="NZ_CP009044.1"/>
</dbReference>
<evidence type="ECO:0000256" key="1">
    <source>
        <dbReference type="ARBA" id="ARBA00022515"/>
    </source>
</evidence>
<keyword evidence="3" id="KW-0238">DNA-binding</keyword>
<dbReference type="GO" id="GO:1990077">
    <property type="term" value="C:primosome complex"/>
    <property type="evidence" value="ECO:0007669"/>
    <property type="project" value="UniProtKB-KW"/>
</dbReference>
<dbReference type="InterPro" id="IPR016136">
    <property type="entry name" value="DNA_helicase_N/primase_C"/>
</dbReference>
<dbReference type="HOGENOM" id="CLU_709189_0_0_7"/>
<keyword evidence="1" id="KW-0639">Primosome</keyword>
<geneLocation type="plasmid" evidence="5 6">
    <name>pCIG1485E</name>
</geneLocation>
<dbReference type="KEGG" id="caj:CIG1485E_a0069"/>
<dbReference type="GO" id="GO:0003677">
    <property type="term" value="F:DNA binding"/>
    <property type="evidence" value="ECO:0007669"/>
    <property type="project" value="UniProtKB-KW"/>
</dbReference>
<evidence type="ECO:0000313" key="5">
    <source>
        <dbReference type="EMBL" id="AII15594.1"/>
    </source>
</evidence>
<dbReference type="InterPro" id="IPR036185">
    <property type="entry name" value="DNA_heli_DnaB-like_N_sf"/>
</dbReference>
<evidence type="ECO:0000256" key="2">
    <source>
        <dbReference type="ARBA" id="ARBA00022705"/>
    </source>
</evidence>
<evidence type="ECO:0000259" key="4">
    <source>
        <dbReference type="Pfam" id="PF00772"/>
    </source>
</evidence>
<evidence type="ECO:0000256" key="3">
    <source>
        <dbReference type="ARBA" id="ARBA00023125"/>
    </source>
</evidence>
<keyword evidence="2" id="KW-0235">DNA replication</keyword>
<dbReference type="Proteomes" id="UP000028486">
    <property type="component" value="Plasmid pCIG1485E"/>
</dbReference>
<evidence type="ECO:0000313" key="6">
    <source>
        <dbReference type="Proteomes" id="UP000028486"/>
    </source>
</evidence>
<dbReference type="GO" id="GO:0006269">
    <property type="term" value="P:DNA replication, synthesis of primer"/>
    <property type="evidence" value="ECO:0007669"/>
    <property type="project" value="UniProtKB-KW"/>
</dbReference>
<dbReference type="AlphaFoldDB" id="A0A076FI98"/>
<dbReference type="Gene3D" id="1.10.860.10">
    <property type="entry name" value="DNAb Helicase, Chain A"/>
    <property type="match status" value="1"/>
</dbReference>
<proteinExistence type="predicted"/>
<dbReference type="Gene3D" id="3.40.50.300">
    <property type="entry name" value="P-loop containing nucleotide triphosphate hydrolases"/>
    <property type="match status" value="1"/>
</dbReference>
<organism evidence="5 6">
    <name type="scientific">Campylobacter iguaniorum</name>
    <dbReference type="NCBI Taxonomy" id="1244531"/>
    <lineage>
        <taxon>Bacteria</taxon>
        <taxon>Pseudomonadati</taxon>
        <taxon>Campylobacterota</taxon>
        <taxon>Epsilonproteobacteria</taxon>
        <taxon>Campylobacterales</taxon>
        <taxon>Campylobacteraceae</taxon>
        <taxon>Campylobacter</taxon>
    </lineage>
</organism>
<dbReference type="EMBL" id="CP009044">
    <property type="protein sequence ID" value="AII15594.1"/>
    <property type="molecule type" value="Genomic_DNA"/>
</dbReference>
<dbReference type="InterPro" id="IPR027417">
    <property type="entry name" value="P-loop_NTPase"/>
</dbReference>
<dbReference type="GO" id="GO:0005524">
    <property type="term" value="F:ATP binding"/>
    <property type="evidence" value="ECO:0007669"/>
    <property type="project" value="InterPro"/>
</dbReference>
<reference evidence="5 6" key="1">
    <citation type="journal article" date="2014" name="Genome Announc.">
        <title>Complete Genome Sequence of Campylobacter iguaniorum Strain 1485ET, Isolated from a Bearded Dragon (Pogona vitticeps).</title>
        <authorList>
            <person name="Gilbert M.J."/>
            <person name="Miller W.G."/>
            <person name="Yee E."/>
            <person name="Kik M."/>
            <person name="Wagenaar J.A."/>
            <person name="Duim B."/>
        </authorList>
    </citation>
    <scope>NUCLEOTIDE SEQUENCE [LARGE SCALE GENOMIC DNA]</scope>
    <source>
        <strain evidence="5 6">1485E</strain>
        <plasmid evidence="5">pCIG1485E</plasmid>
    </source>
</reference>
<accession>A0A076FI98</accession>
<dbReference type="Pfam" id="PF00772">
    <property type="entry name" value="DnaB"/>
    <property type="match status" value="1"/>
</dbReference>